<reference evidence="1" key="1">
    <citation type="journal article" date="2014" name="Front. Microbiol.">
        <title>High frequency of phylogenetically diverse reductive dehalogenase-homologous genes in deep subseafloor sedimentary metagenomes.</title>
        <authorList>
            <person name="Kawai M."/>
            <person name="Futagami T."/>
            <person name="Toyoda A."/>
            <person name="Takaki Y."/>
            <person name="Nishi S."/>
            <person name="Hori S."/>
            <person name="Arai W."/>
            <person name="Tsubouchi T."/>
            <person name="Morono Y."/>
            <person name="Uchiyama I."/>
            <person name="Ito T."/>
            <person name="Fujiyama A."/>
            <person name="Inagaki F."/>
            <person name="Takami H."/>
        </authorList>
    </citation>
    <scope>NUCLEOTIDE SEQUENCE</scope>
    <source>
        <strain evidence="1">Expedition CK06-06</strain>
    </source>
</reference>
<sequence>MSVTIFRKKAIMEGGEKMPAGIHMSKKELNDLIEA</sequence>
<feature type="non-terminal residue" evidence="1">
    <location>
        <position position="35"/>
    </location>
</feature>
<name>X1RH78_9ZZZZ</name>
<accession>X1RH78</accession>
<dbReference type="AlphaFoldDB" id="X1RH78"/>
<protein>
    <submittedName>
        <fullName evidence="1">Uncharacterized protein</fullName>
    </submittedName>
</protein>
<gene>
    <name evidence="1" type="ORF">S12H4_18933</name>
</gene>
<evidence type="ECO:0000313" key="1">
    <source>
        <dbReference type="EMBL" id="GAI80097.1"/>
    </source>
</evidence>
<comment type="caution">
    <text evidence="1">The sequence shown here is derived from an EMBL/GenBank/DDBJ whole genome shotgun (WGS) entry which is preliminary data.</text>
</comment>
<proteinExistence type="predicted"/>
<dbReference type="EMBL" id="BARW01009408">
    <property type="protein sequence ID" value="GAI80097.1"/>
    <property type="molecule type" value="Genomic_DNA"/>
</dbReference>
<organism evidence="1">
    <name type="scientific">marine sediment metagenome</name>
    <dbReference type="NCBI Taxonomy" id="412755"/>
    <lineage>
        <taxon>unclassified sequences</taxon>
        <taxon>metagenomes</taxon>
        <taxon>ecological metagenomes</taxon>
    </lineage>
</organism>